<keyword evidence="2" id="KW-0732">Signal</keyword>
<reference evidence="3" key="1">
    <citation type="submission" date="2022-08" db="UniProtKB">
        <authorList>
            <consortium name="EnsemblMetazoa"/>
        </authorList>
    </citation>
    <scope>IDENTIFICATION</scope>
    <source>
        <strain evidence="3">05x7-T-G4-1.051#20</strain>
    </source>
</reference>
<dbReference type="Proteomes" id="UP000005408">
    <property type="component" value="Unassembled WGS sequence"/>
</dbReference>
<proteinExistence type="predicted"/>
<keyword evidence="1" id="KW-0472">Membrane</keyword>
<evidence type="ECO:0000256" key="2">
    <source>
        <dbReference type="SAM" id="SignalP"/>
    </source>
</evidence>
<name>A0A8W8K3Q3_MAGGI</name>
<dbReference type="EnsemblMetazoa" id="G21979.5">
    <property type="protein sequence ID" value="G21979.5:cds"/>
    <property type="gene ID" value="G21979"/>
</dbReference>
<sequence>MTTQRILICLSVLCLSILVQVQSAIITVYEPRRRCPNTEEKWREREAGYICPPQTQYHCMLTGDGQIVEFCSDITWIEHDYCPMFNSKTGIIDVQLCPENGDCPRKQYLSNTVYKYPDCLQTYRTTSVSKEGGNSLESVKTIGSTEEPSYSINREAMDALRLTSIDISIRFMVTNLLLLSIILVLIVLIVLIYPHVRKDKVDVSKPKSEEDGSTKEEADPKISRTHSCWSWEDNPIRLMIIKFFRCEKKIHETH</sequence>
<accession>A0A8W8K3Q3</accession>
<feature type="signal peptide" evidence="2">
    <location>
        <begin position="1"/>
        <end position="23"/>
    </location>
</feature>
<feature type="chain" id="PRO_5036504123" evidence="2">
    <location>
        <begin position="24"/>
        <end position="254"/>
    </location>
</feature>
<organism evidence="3 4">
    <name type="scientific">Magallana gigas</name>
    <name type="common">Pacific oyster</name>
    <name type="synonym">Crassostrea gigas</name>
    <dbReference type="NCBI Taxonomy" id="29159"/>
    <lineage>
        <taxon>Eukaryota</taxon>
        <taxon>Metazoa</taxon>
        <taxon>Spiralia</taxon>
        <taxon>Lophotrochozoa</taxon>
        <taxon>Mollusca</taxon>
        <taxon>Bivalvia</taxon>
        <taxon>Autobranchia</taxon>
        <taxon>Pteriomorphia</taxon>
        <taxon>Ostreida</taxon>
        <taxon>Ostreoidea</taxon>
        <taxon>Ostreidae</taxon>
        <taxon>Magallana</taxon>
    </lineage>
</organism>
<feature type="transmembrane region" description="Helical" evidence="1">
    <location>
        <begin position="171"/>
        <end position="193"/>
    </location>
</feature>
<evidence type="ECO:0000313" key="3">
    <source>
        <dbReference type="EnsemblMetazoa" id="G21979.5:cds"/>
    </source>
</evidence>
<protein>
    <submittedName>
        <fullName evidence="3">Uncharacterized protein</fullName>
    </submittedName>
</protein>
<evidence type="ECO:0000256" key="1">
    <source>
        <dbReference type="SAM" id="Phobius"/>
    </source>
</evidence>
<keyword evidence="4" id="KW-1185">Reference proteome</keyword>
<keyword evidence="1" id="KW-0812">Transmembrane</keyword>
<evidence type="ECO:0000313" key="4">
    <source>
        <dbReference type="Proteomes" id="UP000005408"/>
    </source>
</evidence>
<keyword evidence="1" id="KW-1133">Transmembrane helix</keyword>
<dbReference type="AlphaFoldDB" id="A0A8W8K3Q3"/>